<dbReference type="PANTHER" id="PTHR46919">
    <property type="entry name" value="ZINC FINGER, C3HC4 TYPE (RING FINGER) FAMILY PROTEIN"/>
    <property type="match status" value="1"/>
</dbReference>
<dbReference type="Pfam" id="PF25794">
    <property type="entry name" value="SACS"/>
    <property type="match status" value="3"/>
</dbReference>
<dbReference type="InterPro" id="IPR036869">
    <property type="entry name" value="J_dom_sf"/>
</dbReference>
<dbReference type="Gene3D" id="1.20.120.330">
    <property type="entry name" value="Nucleotidyltransferases domain 2"/>
    <property type="match status" value="1"/>
</dbReference>
<dbReference type="OrthoDB" id="1262810at2759"/>
<accession>A0A9Q0YRH6</accession>
<name>A0A9Q0YRH6_HOLLE</name>
<evidence type="ECO:0000256" key="1">
    <source>
        <dbReference type="SAM" id="MobiDB-lite"/>
    </source>
</evidence>
<comment type="caution">
    <text evidence="3">The sequence shown here is derived from an EMBL/GenBank/DDBJ whole genome shotgun (WGS) entry which is preliminary data.</text>
</comment>
<dbReference type="Proteomes" id="UP001152320">
    <property type="component" value="Chromosome 19"/>
</dbReference>
<feature type="domain" description="Sacsin/Nov" evidence="2">
    <location>
        <begin position="27"/>
        <end position="263"/>
    </location>
</feature>
<evidence type="ECO:0000313" key="4">
    <source>
        <dbReference type="Proteomes" id="UP001152320"/>
    </source>
</evidence>
<sequence>MQERRRGRLQEMAASIRGDAFGPQPPPLLEYLQQILRGYSDGQILKELLQNAEDAGASEVKFIYDKRQFGTTTLFEPTLSKFQGPALLAFNNAEFSDEDWGAIQRPARSDKKENALKVGRFGIGFSSVYHLTDLPCIISGSSIAIIDPFEEHFTSASNRAVPGSKWNLADVSSKDACSDQLAPFRNAFQDQEKIWQGDYSLKGTIFRFPLRRSPSALCSSVYSEEKMEELLDSFKQEALVVLLFLRNVEKISVVVRESFSNQPSPYLDVRVTSEDMSTFRNLRKDFCEMLEGSKGFQENDKDIELSVKFEVNMDDHSCPKVSERWISCQVIAYHCSKELKDLACRLHFLPWVGVAIALNEKHSAINQSSTHLDGRIFCFLPLPHGEASLSGLPVHVHGYFAVSDDRRSLKWPGGDQIQNETALWNRLLIEDVLPGVYLKAVLKAIDVCREEGKGPGVVYSALPNIRAKLGNWEGMVNLFYKEIFRHPVLYVESKKTWEHIDKVVIDSMSDCDLEARRVILKCLTLGGFLVAENLPRHVLEAIKQFANNSKFVNAQDVLSSLRVQRLDHFGLEEKLYLITYLLHNNCTAQDLNGLELLPVRDGQFTKFVAYPKSEDMVYLPTNQCKDELLPHLKQRFVGSLKSEFRGLQQFLNAMGRADQWKQLQELTPKLVVSLLKQTLPREWKGEYSSTTILDEQNGIFHRSWLSKLWEFAFHNLRLSELEGLNLLPITEVAKNPVQVVTLRQGSRVVSCSSVERIYHADVVTVLSRLGVIVCDLPLYVTKHYDLIGSHFAHQFDSNGVMYTLRKTSKHDIERLCQDDPNLCEKFHRSLLPFLNCFNMTNEDRQFMKNLQIFQACEKVENYSFTSISSGVSLLEEGWEERLPAVSLPRMLLLTKHEGVRSFCRHLGINEMREADIVKEILTSFQKGRFFGKEKQTLISWIGTSFSKICQIEGILDILKLSSFLPNGAGQERRVCDTFAPSDDLLKTLLNDIKYFPKDSFLKQDGGVWTDILPRLGYLTRNDVDQHHLKKVADEISLHRRQDQANALCRFLASKPELLRSKLDRYNTLGDHLRCVAFLQCRRERPVDYPRHLPFHGELTRGSLFTPMELVEYIDNNWQLAGSSALLADVVLANIGIRKEPSVEEVCEHLKRLIEHFSVTLYQDTVMLHAIYNFLNGQTSRMDISCYLPQKWIWTDDGFKSPAIVCLEDTVIDLRPFIFVIPREYRNYRELYKAVQISANVTTHDLLKLLGKAKTKLEFQGEKDTKRLIDLAIRILRRLLETEVDLKHYADKLFVPTKCNELLAPEEVSFCDYDWLKHSQLTGEEATQVYNDIKLISDQFSISMATRLGVVPLSSRVAMADEIVDGISQTGQYESITTRIRNILSDAGYQSTSIPKEMIQNAEDAGATEVRFLIDLRSNEGARKRLLDQGMEPLQGPALWVYNNSVFSDSDLQNIKKLGGGTKSDDASKIGRFGLGFNSVYHITDVPSFVTRRFVNFFDPHRKFLQSQIRKDGRGICLDFKKNPRVTMMFRDQFQPYDGIFDCHLTSTSPEEYPATLFRLPLRGPNEARDSEICREYYTEPKLKLLMKSICDTSNQMLLFTEKVKSIEVHLLKDKDGVQTTLLFSATKETINQTPTLSLPFREEVYKNVQDTCGSIPPNTVFEINIKDRWTETGRRYFQETSQENKTEEWISVMSAGKGSAISLSREKIGIEAGLIPYGGIAWKKSPPNEKLEGQVFCCLPLSVPNSHLPVHINGSFALSDDRAKLWRDSSNSIDTKASFKSKWNRALFEDVILSAYLTFLEQDTVGKFCCDSDKRYCLWPNLNETSTNGDYGILVSSFYSAVVKGLYTQGPPSIFWNTNEQRRLAVHQIAFLDQRFERNEKEFRVASGMITRKTKARMVLRLPRYVNDGFLKADCSAFVAQQSYSFARLFTEVFLPNLGISRDEDNTLLQFALAECDQEVLALMKGNKCIPASPRGYEYKRPSDLFDPNALGELFSEEEGFFPSHSFLKLLNDRQKGTLRDIGSLKTTLQWTDLIERAKTIPYLWNRDKHQAFQRFNALIKAIEGKLGDDDPNKQAYKKTFKQISFIPSKDQHLHQHLKCANEVFPKIEEDLVGTVSSIVDCDIPWRVKKYLDLDEKKPNACLVLENLSNIAKQKGLGPCFRQAFHLRQICFNIYRYLQGKIHDGDVVTFLREKDCFLVGETFVSAKKLSFSNNAVPPYMYQVNTDLREFTALLKTANVKDTFDAEDLIKVLHDVQAEFFNHPLRKTILDDVLAKVIKPLANKLESSDFVLDNSTEILLPDSEGILRPSSQLAFCDVEWLNSKEVILCHKDIPSSQAVLLGVRDIRHQLLENCSEAIPGEEFGQREELTSRLKRILTGYPCDFSILKELLQNADDAGASEVHFILDKENYPTKSLLKGTMKGLQGPALIAFNNKPFTNEDIRGIQKLGEGSKRESTDKTGRYGVGFNVIYHLTDCPMFMSSGEQICVMDPTLQYVPGATVKSPGRKYSNVRDGLRSICPDFMECFLSFCDLLELDNGTLFRFPLRKEESELSNEEWSPQKVQRLLDSFKEEMFDVLLFLKNVEKISISTKEKDCTELRNTYTVETHLSNQEQCERLNFYKHLSDHANTPIMQIPAWSNCCEVVVKGSDGYQENWIVQQNIGLDKRNIPTSISEALQSGRADMKFLPKGGVASRLSTKCAEPNSGFDQKSRKLEHKVFCFLPLPLSTNLPVHIDGYFALDHEARRNLWYGPVGDPKSDWNRLIKERVIAQSYVQLLREVKKRVITLIEENKNQLFVKKVLNNFHSLFPNCDKQTGHDKVDLWNCVSVRVYTEIIKEKYQLFPVVSYFSTADSADKKVQVNWRSCMGNANDSGYFDDLHRTFHNKPRRENPKEDWEVLQELLLRLEFPLLLTPLTIYNSIVNALDKRDDELCFDENAAKGVLKVSPDSVINFLKEKALFESLKGLPKELAKTPVKTIEELHILMEYVKKVEKYETKLDGLPLLLTCDGVLRSFSNVFKVFFSGFQCLLPSCKNEFLHEQFRLVISKESDVFKMFQISDLSERLGTQLSETVFCSGDLVPWSHGPLKRTNITPSVKWFRQFWKFLSKREAQFESREAFVKQCMTYLGKWSLIPVTVKKEFPKGVTYLIPLVMGKAVLSSDLYEADKNVYDILVNLQAPNLNLAILRSQATFSISTPYSFSRETFLEIPKAFVTKVENRGDLLYLLDYLLKENYEGFSSLKKDESRCILEHMGKGSSQLVKTHGDSVLKRLPCYETIQGNVVAINRRAYSIAISNLPAEGNEVWLAPSKSIFLKKDKIPEELSKALNVEELNEVELYGKFILPYFTSFSENTIWYHLGKIMNMVLHYHETKDEEEKETLIEKLSLRRIPLIINRRDQIKVANELFDPEHDVFKVMLTEDCFPAMFKKDNAIDQTRWLTFLTMIGMRTEATSSQFLKFAEDVSIDLCDPHKPNCRGEPEGQRDRVLFEHLKINHKLHSDVDLLDKLSNIPFISSNPPDGRFCKLFAPVPTKKVTPSTTIARKCALVWSIEPLCPDWIDSTYPCFYRPSKRTTCTKRLREKLGINTRPSLTAVIKHTQTICNSLAFADNVKGKAVTFHENILIEIICKIFKFLSSQCSNGKDLQKVCCSTINCCRNCKLISEQLASVPVVPVDGGKVLSKANMVVKNMITEENCDIFLYLKKLPDELVPYYSTLQCIGATEQPTLEQYARVLETISGMSDVTSDPNLIAAAKQAMSGFLRCLYRKQHNEHTIQTLLAMPTLYLMSKRKDEPIVRSSSLFFNDVAQFNKRLSEFPHPLLKEISPREVGTSVNLEELLKILPGHLRPRFVSEFVEERMVTSVENAEEDCNCLVSRKLKRIASWEQFPIAIQCIVAHELKTGSSAQIDEKMEELMRSRLTIKCIQKLETALYFEGRQILFSQSNTSSLFAKNQENQEVVIYMSHDANPLNMHRQLARNFNDTFKLVRDISYLELILRAENEEDLPNLLNSENIGTARLEEESFWNLPDLGSNVQNDVIALLNRDIMYIFFDNEFVGYDCGDGENEFLVYARVSQRIDDGTPNDTPWRIHYEVKVGENEKRIVPAFRLYKFIPVDPLDRYALTVYTGPSGDSAERQNVSGAERPEEGTEELPDLDATKREVTTTLKDVTTMPEADKKKIIRRLLLKWHPDKNLNNKQFAQEIFKHIQTELEQLQNVNIFSRESFYADVHQRARQDEEEQRHWREQYKASCSARNKRRRRHQEDYGFYHPPTFHKKKNTLEARRHLKQARVDLEVADRLENSTFCCQWKCQLYFFASEKAIKAAQLATGKNTTSESGILKAAESLQGELDLTNSVRGLVDIVKKDSHYPDSVVSPSIPQDAFIPEQALEARVFSNDILSAVARLIGYDKD</sequence>
<dbReference type="SUPFAM" id="SSF55874">
    <property type="entry name" value="ATPase domain of HSP90 chaperone/DNA topoisomerase II/histidine kinase"/>
    <property type="match status" value="3"/>
</dbReference>
<dbReference type="InterPro" id="IPR036890">
    <property type="entry name" value="HATPase_C_sf"/>
</dbReference>
<reference evidence="3" key="1">
    <citation type="submission" date="2021-10" db="EMBL/GenBank/DDBJ databases">
        <title>Tropical sea cucumber genome reveals ecological adaptation and Cuvierian tubules defense mechanism.</title>
        <authorList>
            <person name="Chen T."/>
        </authorList>
    </citation>
    <scope>NUCLEOTIDE SEQUENCE</scope>
    <source>
        <strain evidence="3">Nanhai2018</strain>
        <tissue evidence="3">Muscle</tissue>
    </source>
</reference>
<feature type="domain" description="Sacsin/Nov" evidence="2">
    <location>
        <begin position="2365"/>
        <end position="2601"/>
    </location>
</feature>
<dbReference type="InterPro" id="IPR001623">
    <property type="entry name" value="DnaJ_domain"/>
</dbReference>
<evidence type="ECO:0000313" key="3">
    <source>
        <dbReference type="EMBL" id="KAJ8024031.1"/>
    </source>
</evidence>
<gene>
    <name evidence="3" type="ORF">HOLleu_36641</name>
</gene>
<evidence type="ECO:0000259" key="2">
    <source>
        <dbReference type="Pfam" id="PF25794"/>
    </source>
</evidence>
<dbReference type="PANTHER" id="PTHR46919:SF2">
    <property type="entry name" value="SACSIN"/>
    <property type="match status" value="1"/>
</dbReference>
<organism evidence="3 4">
    <name type="scientific">Holothuria leucospilota</name>
    <name type="common">Black long sea cucumber</name>
    <name type="synonym">Mertensiothuria leucospilota</name>
    <dbReference type="NCBI Taxonomy" id="206669"/>
    <lineage>
        <taxon>Eukaryota</taxon>
        <taxon>Metazoa</taxon>
        <taxon>Echinodermata</taxon>
        <taxon>Eleutherozoa</taxon>
        <taxon>Echinozoa</taxon>
        <taxon>Holothuroidea</taxon>
        <taxon>Aspidochirotacea</taxon>
        <taxon>Aspidochirotida</taxon>
        <taxon>Holothuriidae</taxon>
        <taxon>Holothuria</taxon>
    </lineage>
</organism>
<dbReference type="Gene3D" id="1.10.287.110">
    <property type="entry name" value="DnaJ domain"/>
    <property type="match status" value="1"/>
</dbReference>
<dbReference type="EMBL" id="JAIZAY010000019">
    <property type="protein sequence ID" value="KAJ8024031.1"/>
    <property type="molecule type" value="Genomic_DNA"/>
</dbReference>
<protein>
    <submittedName>
        <fullName evidence="3">Sacsin</fullName>
    </submittedName>
</protein>
<dbReference type="InterPro" id="IPR058210">
    <property type="entry name" value="SACS/Nov_dom"/>
</dbReference>
<dbReference type="CDD" id="cd06257">
    <property type="entry name" value="DnaJ"/>
    <property type="match status" value="1"/>
</dbReference>
<keyword evidence="4" id="KW-1185">Reference proteome</keyword>
<feature type="region of interest" description="Disordered" evidence="1">
    <location>
        <begin position="4118"/>
        <end position="4142"/>
    </location>
</feature>
<proteinExistence type="predicted"/>
<feature type="domain" description="Sacsin/Nov" evidence="2">
    <location>
        <begin position="1373"/>
        <end position="1615"/>
    </location>
</feature>
<dbReference type="NCBIfam" id="NF047352">
    <property type="entry name" value="P_loop_sacsin"/>
    <property type="match status" value="3"/>
</dbReference>
<dbReference type="SUPFAM" id="SSF46565">
    <property type="entry name" value="Chaperone J-domain"/>
    <property type="match status" value="1"/>
</dbReference>